<evidence type="ECO:0000313" key="1">
    <source>
        <dbReference type="EMBL" id="CAB4254738.1"/>
    </source>
</evidence>
<comment type="caution">
    <text evidence="1">The sequence shown here is derived from an EMBL/GenBank/DDBJ whole genome shotgun (WGS) entry which is preliminary data.</text>
</comment>
<name>A0A8H2ZHG4_9SACH</name>
<sequence>MRLPWKAPWLLKKYPPEPNKKSFAQLERTVMNQYLTAEYNKLLSNYNVFYLYHLSKPNNDQQIDRKFLWEAHKESLNGKVLLLKDPLSKANFRPCLDPKLTSKQILHWKGNTHIGFQSISTLNQLLLNEKWTKFTYADNVIEPYGIGIRLDGPQNIDGLNEIEPILEETHNMYKNLDYKGLLAIAKKRKDNSNSTLSSGKTVAREFLELLANIRITNPTMTSNSQWLLFTSNSH</sequence>
<dbReference type="EMBL" id="CAEFZW010000004">
    <property type="protein sequence ID" value="CAB4254738.1"/>
    <property type="molecule type" value="Genomic_DNA"/>
</dbReference>
<gene>
    <name evidence="1" type="ORF">KABA2_04S13222</name>
</gene>
<dbReference type="OrthoDB" id="4036068at2759"/>
<dbReference type="Proteomes" id="UP000644660">
    <property type="component" value="Unassembled WGS sequence"/>
</dbReference>
<accession>A0A8H2ZHG4</accession>
<reference evidence="1 2" key="1">
    <citation type="submission" date="2020-05" db="EMBL/GenBank/DDBJ databases">
        <authorList>
            <person name="Casaregola S."/>
            <person name="Devillers H."/>
            <person name="Grondin C."/>
        </authorList>
    </citation>
    <scope>NUCLEOTIDE SEQUENCE [LARGE SCALE GENOMIC DNA]</scope>
    <source>
        <strain evidence="1 2">CLIB 1767</strain>
    </source>
</reference>
<evidence type="ECO:0000313" key="2">
    <source>
        <dbReference type="Proteomes" id="UP000644660"/>
    </source>
</evidence>
<protein>
    <submittedName>
        <fullName evidence="1">Similar to Saccharomyces cerevisiae YKL208W CBT1 Protein involved in 5' end processing of mitochondrial COB, 15S_rRNA, and RPM1 transcripts</fullName>
    </submittedName>
</protein>
<dbReference type="AlphaFoldDB" id="A0A8H2ZHG4"/>
<dbReference type="GeneID" id="64857746"/>
<keyword evidence="2" id="KW-1185">Reference proteome</keyword>
<proteinExistence type="predicted"/>
<dbReference type="RefSeq" id="XP_041406582.1">
    <property type="nucleotide sequence ID" value="XM_041550648.1"/>
</dbReference>
<organism evidence="1 2">
    <name type="scientific">Maudiozyma barnettii</name>
    <dbReference type="NCBI Taxonomy" id="61262"/>
    <lineage>
        <taxon>Eukaryota</taxon>
        <taxon>Fungi</taxon>
        <taxon>Dikarya</taxon>
        <taxon>Ascomycota</taxon>
        <taxon>Saccharomycotina</taxon>
        <taxon>Saccharomycetes</taxon>
        <taxon>Saccharomycetales</taxon>
        <taxon>Saccharomycetaceae</taxon>
        <taxon>Maudiozyma</taxon>
    </lineage>
</organism>